<name>A0A182C7I5_9BACT</name>
<keyword evidence="2" id="KW-1185">Reference proteome</keyword>
<evidence type="ECO:0000313" key="2">
    <source>
        <dbReference type="Proteomes" id="UP000077339"/>
    </source>
</evidence>
<dbReference type="STRING" id="1453497.AT15_05790"/>
<organism evidence="1 2">
    <name type="scientific">Kosmotoga arenicorallina S304</name>
    <dbReference type="NCBI Taxonomy" id="1453497"/>
    <lineage>
        <taxon>Bacteria</taxon>
        <taxon>Thermotogati</taxon>
        <taxon>Thermotogota</taxon>
        <taxon>Thermotogae</taxon>
        <taxon>Kosmotogales</taxon>
        <taxon>Kosmotogaceae</taxon>
        <taxon>Kosmotoga</taxon>
    </lineage>
</organism>
<dbReference type="Pfam" id="PF13289">
    <property type="entry name" value="SIR2_2"/>
    <property type="match status" value="1"/>
</dbReference>
<protein>
    <submittedName>
        <fullName evidence="1">Uncharacterized protein</fullName>
    </submittedName>
</protein>
<evidence type="ECO:0000313" key="1">
    <source>
        <dbReference type="EMBL" id="OAA31585.1"/>
    </source>
</evidence>
<comment type="caution">
    <text evidence="1">The sequence shown here is derived from an EMBL/GenBank/DDBJ whole genome shotgun (WGS) entry which is preliminary data.</text>
</comment>
<dbReference type="RefSeq" id="WP_068345911.1">
    <property type="nucleotide sequence ID" value="NZ_JFHK01000003.1"/>
</dbReference>
<proteinExistence type="predicted"/>
<dbReference type="SUPFAM" id="SSF52467">
    <property type="entry name" value="DHS-like NAD/FAD-binding domain"/>
    <property type="match status" value="1"/>
</dbReference>
<dbReference type="InterPro" id="IPR029035">
    <property type="entry name" value="DHS-like_NAD/FAD-binding_dom"/>
</dbReference>
<accession>A0A182C7I5</accession>
<dbReference type="Proteomes" id="UP000077339">
    <property type="component" value="Unassembled WGS sequence"/>
</dbReference>
<dbReference type="PATRIC" id="fig|1453497.3.peg.1153"/>
<dbReference type="AlphaFoldDB" id="A0A182C7I5"/>
<dbReference type="OrthoDB" id="288285at2"/>
<gene>
    <name evidence="1" type="ORF">AT15_05790</name>
</gene>
<sequence length="310" mass="35419">MDFERTLDDIVETLFNAKTYGKKCALLIGTGCSAQAGIPTAEKFVDIIQRDRPRDFARAPKKSYSSCMGQLAPGERRDLIANFTDETKINWAHIIMAQLMKVGFVDRILTTNFDPLLIKACAMLNEFPAVYDLTASTNFRPSYIPEKSVFYLHGQRTGFELINTAEEFVEHSKRIQPVIQDTARGRVWIVVGYSGKNDPVFDIFANFPRFDYKLYWVGYRDNPPEKHINEQLLQEGKHAYYVRGYDADSFFVNLAKKLGCFPPDFLKKPFSFLKGLFDNLAPCECLNGADDIGIEDTVRKIERAIENFEN</sequence>
<dbReference type="EMBL" id="JFHK01000003">
    <property type="protein sequence ID" value="OAA31585.1"/>
    <property type="molecule type" value="Genomic_DNA"/>
</dbReference>
<dbReference type="Gene3D" id="3.40.50.1220">
    <property type="entry name" value="TPP-binding domain"/>
    <property type="match status" value="1"/>
</dbReference>
<reference evidence="1 2" key="1">
    <citation type="submission" date="2014-02" db="EMBL/GenBank/DDBJ databases">
        <title>Kosmotoga genome sequencing.</title>
        <authorList>
            <person name="Pollo S.M."/>
            <person name="Charchuk R."/>
            <person name="Nesbo C.L."/>
        </authorList>
    </citation>
    <scope>NUCLEOTIDE SEQUENCE [LARGE SCALE GENOMIC DNA]</scope>
    <source>
        <strain evidence="1 2">S304</strain>
    </source>
</reference>